<gene>
    <name evidence="2" type="ORF">GENT5_06240</name>
</gene>
<name>A0ABN6KYF3_9FLAO</name>
<evidence type="ECO:0000313" key="3">
    <source>
        <dbReference type="Proteomes" id="UP001319867"/>
    </source>
</evidence>
<reference evidence="2 3" key="1">
    <citation type="journal article" date="2022" name="Int. J. Syst. Evol. Microbiol.">
        <title>Flavobacterium ammonificans sp. nov. and Flavobacterium ammoniigenes sp. nov., ammonifying bacteria isolated from surface river water.</title>
        <authorList>
            <person name="Watanabe K."/>
            <person name="Kitamura T."/>
            <person name="Ogata Y."/>
            <person name="Shindo C."/>
            <person name="Suda W."/>
        </authorList>
    </citation>
    <scope>NUCLEOTIDE SEQUENCE [LARGE SCALE GENOMIC DNA]</scope>
    <source>
        <strain evidence="2 3">GENT5</strain>
    </source>
</reference>
<keyword evidence="3" id="KW-1185">Reference proteome</keyword>
<proteinExistence type="predicted"/>
<evidence type="ECO:0008006" key="4">
    <source>
        <dbReference type="Google" id="ProtNLM"/>
    </source>
</evidence>
<accession>A0ABN6KYF3</accession>
<dbReference type="Gene3D" id="3.10.450.50">
    <property type="match status" value="1"/>
</dbReference>
<dbReference type="Proteomes" id="UP001319867">
    <property type="component" value="Chromosome"/>
</dbReference>
<dbReference type="RefSeq" id="WP_229318060.1">
    <property type="nucleotide sequence ID" value="NZ_AP025184.1"/>
</dbReference>
<protein>
    <recommendedName>
        <fullName evidence="4">SnoaL-like domain-containing protein</fullName>
    </recommendedName>
</protein>
<evidence type="ECO:0000256" key="1">
    <source>
        <dbReference type="SAM" id="SignalP"/>
    </source>
</evidence>
<feature type="chain" id="PRO_5046765647" description="SnoaL-like domain-containing protein" evidence="1">
    <location>
        <begin position="20"/>
        <end position="163"/>
    </location>
</feature>
<keyword evidence="1" id="KW-0732">Signal</keyword>
<evidence type="ECO:0000313" key="2">
    <source>
        <dbReference type="EMBL" id="BDB54319.1"/>
    </source>
</evidence>
<reference evidence="2 3" key="2">
    <citation type="journal article" date="2022" name="Microorganisms">
        <title>Complete Genome Sequences of Two Flavobacterium ammonificans Strains and a Flavobacterium ammoniigenes Strain of Ammonifying Bacterioplankton Isolated from Surface River Water.</title>
        <authorList>
            <person name="Suda W."/>
            <person name="Ogata Y."/>
            <person name="Shindo C."/>
            <person name="Watanabe K."/>
        </authorList>
    </citation>
    <scope>NUCLEOTIDE SEQUENCE [LARGE SCALE GENOMIC DNA]</scope>
    <source>
        <strain evidence="2 3">GENT5</strain>
    </source>
</reference>
<organism evidence="2 3">
    <name type="scientific">Flavobacterium ammoniigenes</name>
    <dbReference type="NCBI Taxonomy" id="1751095"/>
    <lineage>
        <taxon>Bacteria</taxon>
        <taxon>Pseudomonadati</taxon>
        <taxon>Bacteroidota</taxon>
        <taxon>Flavobacteriia</taxon>
        <taxon>Flavobacteriales</taxon>
        <taxon>Flavobacteriaceae</taxon>
        <taxon>Flavobacterium</taxon>
    </lineage>
</organism>
<feature type="signal peptide" evidence="1">
    <location>
        <begin position="1"/>
        <end position="19"/>
    </location>
</feature>
<sequence>MKKVLFMIAMAVSMTQMSAQTEGGKYFEPKSEFNDKPFVFSNRGETEAILKLNAAYNKMDAKACLSLTTEKVKYTDFEGNKMVMTQQDWEGFFAQHQSVNWVIKSIVPIRIKDSDPSSGVIVMGTETRVSKDGKVWKKELTELFMFDLNMKINSLTQYAQEIK</sequence>
<dbReference type="EMBL" id="AP025184">
    <property type="protein sequence ID" value="BDB54319.1"/>
    <property type="molecule type" value="Genomic_DNA"/>
</dbReference>